<dbReference type="InterPro" id="IPR002571">
    <property type="entry name" value="HrcA"/>
</dbReference>
<feature type="region of interest" description="Disordered" evidence="7">
    <location>
        <begin position="343"/>
        <end position="366"/>
    </location>
</feature>
<evidence type="ECO:0000313" key="9">
    <source>
        <dbReference type="EMBL" id="MBC8543989.1"/>
    </source>
</evidence>
<keyword evidence="6" id="KW-0175">Coiled coil</keyword>
<dbReference type="NCBIfam" id="TIGR00331">
    <property type="entry name" value="hrcA"/>
    <property type="match status" value="1"/>
</dbReference>
<dbReference type="Pfam" id="PF01628">
    <property type="entry name" value="HrcA"/>
    <property type="match status" value="1"/>
</dbReference>
<keyword evidence="4 5" id="KW-0804">Transcription</keyword>
<feature type="domain" description="Heat-inducible transcription repressor HrcA C-terminal" evidence="8">
    <location>
        <begin position="105"/>
        <end position="326"/>
    </location>
</feature>
<evidence type="ECO:0000256" key="1">
    <source>
        <dbReference type="ARBA" id="ARBA00022491"/>
    </source>
</evidence>
<name>A0A926DV72_9FIRM</name>
<evidence type="ECO:0000256" key="5">
    <source>
        <dbReference type="HAMAP-Rule" id="MF_00081"/>
    </source>
</evidence>
<sequence>MELNSRKIQILQAIIMNYLETAEPVGSRTISRRFPLGISSATIRNEMSDLEELGFIMQPHTSAGRIPSSKGYRLYVDHLMRTKSISSEQMEILKRILREKRNQLDSLLKEMGDLLADLTRYTAIVTMPQFKKTRLKHLQLIALDNNSVILVIITDGNVVRNNVLQIEQPFSQEDLYRLSEVLNTNLSGLTVEEINLPLIQKIKKEMKVDQTMMDGLLDAINETLQFADDVDVFTSGATNILNFPEFADITRARALMEVFEEKEQMLSMVHSSLSGKSPMSITIGTENTMEELQDCSIITAIYHYGNRNIGSISVVGPMRMDYDQVVSTLGCLIKDFQQLFPDDKKTDAEAKPKSRIVENPPGEPST</sequence>
<dbReference type="PANTHER" id="PTHR34824">
    <property type="entry name" value="HEAT-INDUCIBLE TRANSCRIPTION REPRESSOR HRCA"/>
    <property type="match status" value="1"/>
</dbReference>
<comment type="function">
    <text evidence="5">Negative regulator of class I heat shock genes (grpE-dnaK-dnaJ and groELS operons). Prevents heat-shock induction of these operons.</text>
</comment>
<evidence type="ECO:0000256" key="3">
    <source>
        <dbReference type="ARBA" id="ARBA00023016"/>
    </source>
</evidence>
<evidence type="ECO:0000256" key="4">
    <source>
        <dbReference type="ARBA" id="ARBA00023163"/>
    </source>
</evidence>
<dbReference type="PIRSF" id="PIRSF005485">
    <property type="entry name" value="HrcA"/>
    <property type="match status" value="1"/>
</dbReference>
<evidence type="ECO:0000256" key="6">
    <source>
        <dbReference type="SAM" id="Coils"/>
    </source>
</evidence>
<reference evidence="9" key="1">
    <citation type="submission" date="2020-08" db="EMBL/GenBank/DDBJ databases">
        <title>Genome public.</title>
        <authorList>
            <person name="Liu C."/>
            <person name="Sun Q."/>
        </authorList>
    </citation>
    <scope>NUCLEOTIDE SEQUENCE</scope>
    <source>
        <strain evidence="9">NSJ-32</strain>
    </source>
</reference>
<dbReference type="Proteomes" id="UP000657006">
    <property type="component" value="Unassembled WGS sequence"/>
</dbReference>
<protein>
    <recommendedName>
        <fullName evidence="5">Heat-inducible transcription repressor HrcA</fullName>
    </recommendedName>
</protein>
<keyword evidence="2 5" id="KW-0805">Transcription regulation</keyword>
<dbReference type="InterPro" id="IPR029016">
    <property type="entry name" value="GAF-like_dom_sf"/>
</dbReference>
<evidence type="ECO:0000256" key="2">
    <source>
        <dbReference type="ARBA" id="ARBA00023015"/>
    </source>
</evidence>
<comment type="similarity">
    <text evidence="5">Belongs to the HrcA family.</text>
</comment>
<dbReference type="InterPro" id="IPR036390">
    <property type="entry name" value="WH_DNA-bd_sf"/>
</dbReference>
<evidence type="ECO:0000259" key="8">
    <source>
        <dbReference type="Pfam" id="PF01628"/>
    </source>
</evidence>
<keyword evidence="10" id="KW-1185">Reference proteome</keyword>
<dbReference type="InterPro" id="IPR023120">
    <property type="entry name" value="WHTH_transcript_rep_HrcA_IDD"/>
</dbReference>
<gene>
    <name evidence="5 9" type="primary">hrcA</name>
    <name evidence="9" type="ORF">H8730_10570</name>
</gene>
<dbReference type="AlphaFoldDB" id="A0A926DV72"/>
<dbReference type="Gene3D" id="1.10.10.10">
    <property type="entry name" value="Winged helix-like DNA-binding domain superfamily/Winged helix DNA-binding domain"/>
    <property type="match status" value="1"/>
</dbReference>
<dbReference type="EMBL" id="JACRSQ010000015">
    <property type="protein sequence ID" value="MBC8543989.1"/>
    <property type="molecule type" value="Genomic_DNA"/>
</dbReference>
<dbReference type="HAMAP" id="MF_00081">
    <property type="entry name" value="HrcA"/>
    <property type="match status" value="1"/>
</dbReference>
<feature type="compositionally biased region" description="Basic and acidic residues" evidence="7">
    <location>
        <begin position="343"/>
        <end position="356"/>
    </location>
</feature>
<accession>A0A926DV72</accession>
<keyword evidence="3 5" id="KW-0346">Stress response</keyword>
<dbReference type="RefSeq" id="WP_177720406.1">
    <property type="nucleotide sequence ID" value="NZ_JACRSQ010000015.1"/>
</dbReference>
<feature type="coiled-coil region" evidence="6">
    <location>
        <begin position="90"/>
        <end position="117"/>
    </location>
</feature>
<dbReference type="InterPro" id="IPR021153">
    <property type="entry name" value="HrcA_C"/>
</dbReference>
<dbReference type="SUPFAM" id="SSF46785">
    <property type="entry name" value="Winged helix' DNA-binding domain"/>
    <property type="match status" value="1"/>
</dbReference>
<dbReference type="GO" id="GO:0003677">
    <property type="term" value="F:DNA binding"/>
    <property type="evidence" value="ECO:0007669"/>
    <property type="project" value="InterPro"/>
</dbReference>
<dbReference type="GO" id="GO:0045892">
    <property type="term" value="P:negative regulation of DNA-templated transcription"/>
    <property type="evidence" value="ECO:0007669"/>
    <property type="project" value="UniProtKB-UniRule"/>
</dbReference>
<dbReference type="InterPro" id="IPR036388">
    <property type="entry name" value="WH-like_DNA-bd_sf"/>
</dbReference>
<dbReference type="Gene3D" id="3.30.450.40">
    <property type="match status" value="1"/>
</dbReference>
<comment type="caution">
    <text evidence="9">The sequence shown here is derived from an EMBL/GenBank/DDBJ whole genome shotgun (WGS) entry which is preliminary data.</text>
</comment>
<evidence type="ECO:0000256" key="7">
    <source>
        <dbReference type="SAM" id="MobiDB-lite"/>
    </source>
</evidence>
<dbReference type="Gene3D" id="3.30.390.60">
    <property type="entry name" value="Heat-inducible transcription repressor hrca homolog, domain 3"/>
    <property type="match status" value="1"/>
</dbReference>
<proteinExistence type="inferred from homology"/>
<keyword evidence="1 5" id="KW-0678">Repressor</keyword>
<organism evidence="9 10">
    <name type="scientific">Bianquea renquensis</name>
    <dbReference type="NCBI Taxonomy" id="2763661"/>
    <lineage>
        <taxon>Bacteria</taxon>
        <taxon>Bacillati</taxon>
        <taxon>Bacillota</taxon>
        <taxon>Clostridia</taxon>
        <taxon>Eubacteriales</taxon>
        <taxon>Bianqueaceae</taxon>
        <taxon>Bianquea</taxon>
    </lineage>
</organism>
<dbReference type="PANTHER" id="PTHR34824:SF1">
    <property type="entry name" value="HEAT-INDUCIBLE TRANSCRIPTION REPRESSOR HRCA"/>
    <property type="match status" value="1"/>
</dbReference>
<dbReference type="SUPFAM" id="SSF55781">
    <property type="entry name" value="GAF domain-like"/>
    <property type="match status" value="1"/>
</dbReference>
<evidence type="ECO:0000313" key="10">
    <source>
        <dbReference type="Proteomes" id="UP000657006"/>
    </source>
</evidence>